<evidence type="ECO:0000313" key="2">
    <source>
        <dbReference type="Ensembl" id="ENSCATP00000008612.1"/>
    </source>
</evidence>
<keyword evidence="1" id="KW-1133">Transmembrane helix</keyword>
<dbReference type="AlphaFoldDB" id="A0A2K5L6P4"/>
<dbReference type="OMA" id="CPAMIPY"/>
<accession>A0A2K5L6P4</accession>
<keyword evidence="3" id="KW-1185">Reference proteome</keyword>
<organism evidence="2 3">
    <name type="scientific">Cercocebus atys</name>
    <name type="common">Sooty mangabey</name>
    <name type="synonym">Cercocebus torquatus atys</name>
    <dbReference type="NCBI Taxonomy" id="9531"/>
    <lineage>
        <taxon>Eukaryota</taxon>
        <taxon>Metazoa</taxon>
        <taxon>Chordata</taxon>
        <taxon>Craniata</taxon>
        <taxon>Vertebrata</taxon>
        <taxon>Euteleostomi</taxon>
        <taxon>Mammalia</taxon>
        <taxon>Eutheria</taxon>
        <taxon>Euarchontoglires</taxon>
        <taxon>Primates</taxon>
        <taxon>Haplorrhini</taxon>
        <taxon>Catarrhini</taxon>
        <taxon>Cercopithecidae</taxon>
        <taxon>Cercopithecinae</taxon>
        <taxon>Cercocebus</taxon>
    </lineage>
</organism>
<keyword evidence="1" id="KW-0472">Membrane</keyword>
<dbReference type="Proteomes" id="UP000233060">
    <property type="component" value="Unassembled WGS sequence"/>
</dbReference>
<dbReference type="Ensembl" id="ENSCATT00000030056.1">
    <property type="protein sequence ID" value="ENSCATP00000008612.1"/>
    <property type="gene ID" value="ENSCATG00000026025.1"/>
</dbReference>
<reference evidence="2" key="2">
    <citation type="submission" date="2025-09" db="UniProtKB">
        <authorList>
            <consortium name="Ensembl"/>
        </authorList>
    </citation>
    <scope>IDENTIFICATION</scope>
</reference>
<dbReference type="GeneTree" id="ENSGT01000000220329"/>
<evidence type="ECO:0000256" key="1">
    <source>
        <dbReference type="SAM" id="Phobius"/>
    </source>
</evidence>
<protein>
    <submittedName>
        <fullName evidence="2">Uncharacterized protein</fullName>
    </submittedName>
</protein>
<reference evidence="2" key="1">
    <citation type="submission" date="2025-08" db="UniProtKB">
        <authorList>
            <consortium name="Ensembl"/>
        </authorList>
    </citation>
    <scope>IDENTIFICATION</scope>
</reference>
<keyword evidence="1" id="KW-0812">Transmembrane</keyword>
<feature type="transmembrane region" description="Helical" evidence="1">
    <location>
        <begin position="22"/>
        <end position="40"/>
    </location>
</feature>
<proteinExistence type="predicted"/>
<name>A0A2K5L6P4_CERAT</name>
<dbReference type="Bgee" id="ENSCATG00000026025">
    <property type="expression patterns" value="Expressed in cerebellum and 6 other cell types or tissues"/>
</dbReference>
<sequence>MQLLENLESCIPYIMFLFYRITLRRLLCPAMIPYVMFLFYRITLRRLLCPAMIPYVMFLFYRITLRRLLLLRPALMLQLTPGWSSY</sequence>
<evidence type="ECO:0000313" key="3">
    <source>
        <dbReference type="Proteomes" id="UP000233060"/>
    </source>
</evidence>
<feature type="transmembrane region" description="Helical" evidence="1">
    <location>
        <begin position="47"/>
        <end position="65"/>
    </location>
</feature>